<feature type="transmembrane region" description="Helical" evidence="1">
    <location>
        <begin position="72"/>
        <end position="97"/>
    </location>
</feature>
<organism evidence="2 3">
    <name type="scientific">Luteococcus japonicus LSP_Lj1</name>
    <dbReference type="NCBI Taxonomy" id="1255658"/>
    <lineage>
        <taxon>Bacteria</taxon>
        <taxon>Bacillati</taxon>
        <taxon>Actinomycetota</taxon>
        <taxon>Actinomycetes</taxon>
        <taxon>Propionibacteriales</taxon>
        <taxon>Propionibacteriaceae</taxon>
        <taxon>Luteococcus</taxon>
    </lineage>
</organism>
<accession>A0A1R4JI04</accession>
<keyword evidence="1" id="KW-0812">Transmembrane</keyword>
<dbReference type="Proteomes" id="UP000188342">
    <property type="component" value="Unassembled WGS sequence"/>
</dbReference>
<evidence type="ECO:0000256" key="1">
    <source>
        <dbReference type="SAM" id="Phobius"/>
    </source>
</evidence>
<sequence length="100" mass="10979">MTQTTAVRAHRVRPWGPIALMGVALLVMAFTAFFYLIQHHISPWPMIAPAIAGFFCAAFVMRDRRLDADSRLVWAAGMVAVGLCSVALLAVLILHVLPLH</sequence>
<proteinExistence type="predicted"/>
<reference evidence="2 3" key="1">
    <citation type="submission" date="2017-02" db="EMBL/GenBank/DDBJ databases">
        <authorList>
            <person name="Peterson S.W."/>
        </authorList>
    </citation>
    <scope>NUCLEOTIDE SEQUENCE [LARGE SCALE GENOMIC DNA]</scope>
    <source>
        <strain evidence="2 3">LSP_Lj1</strain>
    </source>
</reference>
<dbReference type="RefSeq" id="WP_094764570.1">
    <property type="nucleotide sequence ID" value="NZ_FUKQ01000032.1"/>
</dbReference>
<keyword evidence="1" id="KW-0472">Membrane</keyword>
<keyword evidence="1" id="KW-1133">Transmembrane helix</keyword>
<dbReference type="EMBL" id="FUKQ01000032">
    <property type="protein sequence ID" value="SJN31657.1"/>
    <property type="molecule type" value="Genomic_DNA"/>
</dbReference>
<name>A0A1R4JI04_9ACTN</name>
<gene>
    <name evidence="2" type="ORF">FM114_07610</name>
</gene>
<dbReference type="STRING" id="1255658.FM114_07610"/>
<dbReference type="AlphaFoldDB" id="A0A1R4JI04"/>
<keyword evidence="3" id="KW-1185">Reference proteome</keyword>
<evidence type="ECO:0000313" key="3">
    <source>
        <dbReference type="Proteomes" id="UP000188342"/>
    </source>
</evidence>
<protein>
    <submittedName>
        <fullName evidence="2">Uncharacterized protein</fullName>
    </submittedName>
</protein>
<evidence type="ECO:0000313" key="2">
    <source>
        <dbReference type="EMBL" id="SJN31657.1"/>
    </source>
</evidence>
<feature type="transmembrane region" description="Helical" evidence="1">
    <location>
        <begin position="43"/>
        <end position="60"/>
    </location>
</feature>
<feature type="transmembrane region" description="Helical" evidence="1">
    <location>
        <begin position="18"/>
        <end position="37"/>
    </location>
</feature>